<evidence type="ECO:0000313" key="3">
    <source>
        <dbReference type="Proteomes" id="UP001302806"/>
    </source>
</evidence>
<accession>A0ABY9XWT7</accession>
<sequence length="292" mass="34391">MKLETNNNIFCSVSAGYSSVMMAIMMPIWFPEHNIINVMSNTSKERSESLHFMNECDKHYKLDLVWIEAEFHENGIGVTPKIVTYENLKRNGEIFEAGIKKFGIPNSENKWCNRDMKLEPMRKYVDSVFGKDNYSVAVGLRIDEMDRVRKDYEENNVFYPLMDFKISQKKRNKFWKDQPIQITIPAFKGNCDVCFKKSNRKLMTILNEEPNKGDWWDSMIKKYGKIEIEGKPSYNELMQQNNGLQTFYRGYNTIEDLVKIAEQPFRRATDEYIYENDLFDFEDDCGSGCQVF</sequence>
<protein>
    <recommendedName>
        <fullName evidence="4">Phosphoadenosine phosphosulphate reductase domain-containing protein</fullName>
    </recommendedName>
</protein>
<dbReference type="RefSeq" id="WP_415866443.1">
    <property type="nucleotide sequence ID" value="NZ_CP134537.1"/>
</dbReference>
<dbReference type="Gene3D" id="3.40.50.620">
    <property type="entry name" value="HUPs"/>
    <property type="match status" value="1"/>
</dbReference>
<organism evidence="2 3">
    <name type="scientific">Thalassobellus suaedae</name>
    <dbReference type="NCBI Taxonomy" id="3074124"/>
    <lineage>
        <taxon>Bacteria</taxon>
        <taxon>Pseudomonadati</taxon>
        <taxon>Bacteroidota</taxon>
        <taxon>Flavobacteriia</taxon>
        <taxon>Flavobacteriales</taxon>
        <taxon>Flavobacteriaceae</taxon>
        <taxon>Thalassobellus</taxon>
    </lineage>
</organism>
<evidence type="ECO:0008006" key="4">
    <source>
        <dbReference type="Google" id="ProtNLM"/>
    </source>
</evidence>
<feature type="transmembrane region" description="Helical" evidence="1">
    <location>
        <begin position="9"/>
        <end position="30"/>
    </location>
</feature>
<name>A0ABY9XWT7_9FLAO</name>
<proteinExistence type="predicted"/>
<dbReference type="InterPro" id="IPR014729">
    <property type="entry name" value="Rossmann-like_a/b/a_fold"/>
</dbReference>
<dbReference type="SUPFAM" id="SSF52402">
    <property type="entry name" value="Adenine nucleotide alpha hydrolases-like"/>
    <property type="match status" value="1"/>
</dbReference>
<evidence type="ECO:0000256" key="1">
    <source>
        <dbReference type="SAM" id="Phobius"/>
    </source>
</evidence>
<keyword evidence="1" id="KW-0472">Membrane</keyword>
<keyword evidence="1" id="KW-1133">Transmembrane helix</keyword>
<evidence type="ECO:0000313" key="2">
    <source>
        <dbReference type="EMBL" id="WNH10094.1"/>
    </source>
</evidence>
<keyword evidence="1" id="KW-0812">Transmembrane</keyword>
<gene>
    <name evidence="2" type="ORF">RHP51_05175</name>
</gene>
<reference evidence="2 3" key="1">
    <citation type="submission" date="2023-09" db="EMBL/GenBank/DDBJ databases">
        <title>Thalassobella suaedae gen. nov., sp. nov., a marine bacterium of the family Flavobacteriaceae isolated from a halophyte Suaeda japonica.</title>
        <authorList>
            <person name="Lee S.Y."/>
            <person name="Hwang C.Y."/>
        </authorList>
    </citation>
    <scope>NUCLEOTIDE SEQUENCE [LARGE SCALE GENOMIC DNA]</scope>
    <source>
        <strain evidence="2 3">HL-DH14</strain>
    </source>
</reference>
<dbReference type="Proteomes" id="UP001302806">
    <property type="component" value="Chromosome"/>
</dbReference>
<dbReference type="EMBL" id="CP134537">
    <property type="protein sequence ID" value="WNH10094.1"/>
    <property type="molecule type" value="Genomic_DNA"/>
</dbReference>